<organism evidence="2 3">
    <name type="scientific">Salinibacillus xinjiangensis</name>
    <dbReference type="NCBI Taxonomy" id="1229268"/>
    <lineage>
        <taxon>Bacteria</taxon>
        <taxon>Bacillati</taxon>
        <taxon>Bacillota</taxon>
        <taxon>Bacilli</taxon>
        <taxon>Bacillales</taxon>
        <taxon>Bacillaceae</taxon>
        <taxon>Salinibacillus</taxon>
    </lineage>
</organism>
<dbReference type="RefSeq" id="WP_153728904.1">
    <property type="nucleotide sequence ID" value="NZ_WJNH01000007.1"/>
</dbReference>
<dbReference type="Proteomes" id="UP000480185">
    <property type="component" value="Unassembled WGS sequence"/>
</dbReference>
<reference evidence="2 3" key="1">
    <citation type="submission" date="2019-11" db="EMBL/GenBank/DDBJ databases">
        <authorList>
            <person name="Li J."/>
        </authorList>
    </citation>
    <scope>NUCLEOTIDE SEQUENCE [LARGE SCALE GENOMIC DNA]</scope>
    <source>
        <strain evidence="2 3">J4</strain>
    </source>
</reference>
<proteinExistence type="predicted"/>
<dbReference type="AlphaFoldDB" id="A0A6G1X7N1"/>
<evidence type="ECO:0000256" key="1">
    <source>
        <dbReference type="SAM" id="MobiDB-lite"/>
    </source>
</evidence>
<evidence type="ECO:0000313" key="3">
    <source>
        <dbReference type="Proteomes" id="UP000480185"/>
    </source>
</evidence>
<protein>
    <submittedName>
        <fullName evidence="2">Uncharacterized protein</fullName>
    </submittedName>
</protein>
<name>A0A6G1X7N1_9BACI</name>
<accession>A0A6G1X7N1</accession>
<dbReference type="EMBL" id="WJNH01000007">
    <property type="protein sequence ID" value="MRG87011.1"/>
    <property type="molecule type" value="Genomic_DNA"/>
</dbReference>
<keyword evidence="3" id="KW-1185">Reference proteome</keyword>
<comment type="caution">
    <text evidence="2">The sequence shown here is derived from an EMBL/GenBank/DDBJ whole genome shotgun (WGS) entry which is preliminary data.</text>
</comment>
<evidence type="ECO:0000313" key="2">
    <source>
        <dbReference type="EMBL" id="MRG87011.1"/>
    </source>
</evidence>
<feature type="region of interest" description="Disordered" evidence="1">
    <location>
        <begin position="25"/>
        <end position="47"/>
    </location>
</feature>
<sequence length="47" mass="5623">MINNRWFERPKRVETEEINLQGKKIKVIKRRKPNASQNRKRSTSAGE</sequence>
<gene>
    <name evidence="2" type="ORF">GH754_11900</name>
</gene>